<dbReference type="OrthoDB" id="1935566at2"/>
<feature type="transmembrane region" description="Helical" evidence="1">
    <location>
        <begin position="56"/>
        <end position="75"/>
    </location>
</feature>
<accession>A0A1I1B1Y1</accession>
<feature type="transmembrane region" description="Helical" evidence="1">
    <location>
        <begin position="32"/>
        <end position="49"/>
    </location>
</feature>
<sequence>MKKILSTILLSLLIFIFIFIDSQSSPDSKNIILGIYIIFPIIFIIQGIISSNSIKTMLIGLLLSSISVMIPICMWYNMDSMIVPVIIYNLLGILVFFKRYGKSHERK</sequence>
<dbReference type="RefSeq" id="WP_090043138.1">
    <property type="nucleotide sequence ID" value="NZ_FOKI01000058.1"/>
</dbReference>
<protein>
    <submittedName>
        <fullName evidence="2">Uncharacterized protein</fullName>
    </submittedName>
</protein>
<dbReference type="AlphaFoldDB" id="A0A1I1B1Y1"/>
<evidence type="ECO:0000313" key="3">
    <source>
        <dbReference type="Proteomes" id="UP000198619"/>
    </source>
</evidence>
<dbReference type="Proteomes" id="UP000198619">
    <property type="component" value="Unassembled WGS sequence"/>
</dbReference>
<gene>
    <name evidence="2" type="ORF">SAMN04488528_105810</name>
</gene>
<keyword evidence="1" id="KW-0472">Membrane</keyword>
<dbReference type="EMBL" id="FOKI01000058">
    <property type="protein sequence ID" value="SFB44354.1"/>
    <property type="molecule type" value="Genomic_DNA"/>
</dbReference>
<name>A0A1I1B1Y1_9CLOT</name>
<evidence type="ECO:0000313" key="2">
    <source>
        <dbReference type="EMBL" id="SFB44354.1"/>
    </source>
</evidence>
<keyword evidence="1" id="KW-0812">Transmembrane</keyword>
<feature type="transmembrane region" description="Helical" evidence="1">
    <location>
        <begin position="81"/>
        <end position="97"/>
    </location>
</feature>
<organism evidence="2 3">
    <name type="scientific">Clostridium frigidicarnis</name>
    <dbReference type="NCBI Taxonomy" id="84698"/>
    <lineage>
        <taxon>Bacteria</taxon>
        <taxon>Bacillati</taxon>
        <taxon>Bacillota</taxon>
        <taxon>Clostridia</taxon>
        <taxon>Eubacteriales</taxon>
        <taxon>Clostridiaceae</taxon>
        <taxon>Clostridium</taxon>
    </lineage>
</organism>
<keyword evidence="3" id="KW-1185">Reference proteome</keyword>
<keyword evidence="1" id="KW-1133">Transmembrane helix</keyword>
<reference evidence="2 3" key="1">
    <citation type="submission" date="2016-10" db="EMBL/GenBank/DDBJ databases">
        <authorList>
            <person name="de Groot N.N."/>
        </authorList>
    </citation>
    <scope>NUCLEOTIDE SEQUENCE [LARGE SCALE GENOMIC DNA]</scope>
    <source>
        <strain evidence="2 3">DSM 12271</strain>
    </source>
</reference>
<proteinExistence type="predicted"/>
<evidence type="ECO:0000256" key="1">
    <source>
        <dbReference type="SAM" id="Phobius"/>
    </source>
</evidence>